<dbReference type="GO" id="GO:0006450">
    <property type="term" value="P:regulation of translational fidelity"/>
    <property type="evidence" value="ECO:0007669"/>
    <property type="project" value="InterPro"/>
</dbReference>
<dbReference type="EMBL" id="DSGT01000009">
    <property type="protein sequence ID" value="HEW53197.1"/>
    <property type="molecule type" value="Genomic_DNA"/>
</dbReference>
<evidence type="ECO:0000313" key="1">
    <source>
        <dbReference type="EMBL" id="HEW53197.1"/>
    </source>
</evidence>
<comment type="caution">
    <text evidence="1">The sequence shown here is derived from an EMBL/GenBank/DDBJ whole genome shotgun (WGS) entry which is preliminary data.</text>
</comment>
<evidence type="ECO:0008006" key="2">
    <source>
        <dbReference type="Google" id="ProtNLM"/>
    </source>
</evidence>
<dbReference type="Gene3D" id="1.10.20.60">
    <property type="entry name" value="Glu-tRNAGln amidotransferase C subunit, N-terminal domain"/>
    <property type="match status" value="1"/>
</dbReference>
<reference evidence="1" key="1">
    <citation type="journal article" date="2020" name="mSystems">
        <title>Genome- and Community-Level Interaction Insights into Carbon Utilization and Element Cycling Functions of Hydrothermarchaeota in Hydrothermal Sediment.</title>
        <authorList>
            <person name="Zhou Z."/>
            <person name="Liu Y."/>
            <person name="Xu W."/>
            <person name="Pan J."/>
            <person name="Luo Z.H."/>
            <person name="Li M."/>
        </authorList>
    </citation>
    <scope>NUCLEOTIDE SEQUENCE [LARGE SCALE GENOMIC DNA]</scope>
    <source>
        <strain evidence="1">SpSt-16</strain>
    </source>
</reference>
<name>A0A7C2ZRZ7_9CREN</name>
<gene>
    <name evidence="1" type="ORF">ENO77_03425</name>
</gene>
<dbReference type="Pfam" id="PF02686">
    <property type="entry name" value="GatC"/>
    <property type="match status" value="1"/>
</dbReference>
<sequence length="96" mass="11023">MDSNIIDYLCNLALVSFTDAEKDRLVREIEKIMDMFSMLNNAENLEQWGPLYHVHDVSLHLRSDDELGDIDPERSLLKDNALIVEGYVKAPKTTTE</sequence>
<accession>A0A7C2ZRZ7</accession>
<dbReference type="SUPFAM" id="SSF141000">
    <property type="entry name" value="Glu-tRNAGln amidotransferase C subunit"/>
    <property type="match status" value="1"/>
</dbReference>
<proteinExistence type="predicted"/>
<organism evidence="1">
    <name type="scientific">Ignisphaera aggregans</name>
    <dbReference type="NCBI Taxonomy" id="334771"/>
    <lineage>
        <taxon>Archaea</taxon>
        <taxon>Thermoproteota</taxon>
        <taxon>Thermoprotei</taxon>
        <taxon>Desulfurococcales</taxon>
        <taxon>Desulfurococcaceae</taxon>
        <taxon>Ignisphaera</taxon>
    </lineage>
</organism>
<protein>
    <recommendedName>
        <fullName evidence="2">Asp-tRNA(Asn)/Glu-tRNA(Gln) amidotransferase subunit GatC</fullName>
    </recommendedName>
</protein>
<dbReference type="InterPro" id="IPR003837">
    <property type="entry name" value="GatC"/>
</dbReference>
<dbReference type="AlphaFoldDB" id="A0A7C2ZRZ7"/>
<dbReference type="InterPro" id="IPR036113">
    <property type="entry name" value="Asp/Glu-ADT_sf_sub_c"/>
</dbReference>